<sequence>MRWSSAVTVSRKWSICFDGNTLVLSRLAIFAPLNSAIFIVAVRQSCDRRFRSSAVGPTSSTKRGRNGQHCRRAASFVFLAVLSSASGYKVCQPSRKQECFEAEERRCLHGVGVLFEEGQRIGKVDRATKMVIAGSNPHNKEIAIRRRIASIYNKREDDFPSLREYNDYLEEVEDMIFNLIEGVDVQAIEEKIKQYQKENAEQIIVNQARKAEELAAALTASKAGPAQNDTDGAPSQSSQGGFGVPLGQYAPTMAGGQPRPTGMGPQPLPLSGGLDMHGYAIEDEEMMKLQAERGGKAGGWSTELSKKRALEEAFASIWV</sequence>
<feature type="region of interest" description="Disordered" evidence="2">
    <location>
        <begin position="220"/>
        <end position="266"/>
    </location>
</feature>
<dbReference type="EMBL" id="JAJSOW010000004">
    <property type="protein sequence ID" value="KAI9192363.1"/>
    <property type="molecule type" value="Genomic_DNA"/>
</dbReference>
<dbReference type="PANTHER" id="PTHR12683">
    <property type="entry name" value="CDK-ACTIVATING KINASE ASSEMBLY FACTOR MAT1"/>
    <property type="match status" value="1"/>
</dbReference>
<evidence type="ECO:0000313" key="5">
    <source>
        <dbReference type="EMBL" id="KAI9192363.1"/>
    </source>
</evidence>
<feature type="transmembrane region" description="Helical" evidence="3">
    <location>
        <begin position="23"/>
        <end position="42"/>
    </location>
</feature>
<evidence type="ECO:0000256" key="2">
    <source>
        <dbReference type="SAM" id="MobiDB-lite"/>
    </source>
</evidence>
<dbReference type="InterPro" id="IPR015877">
    <property type="entry name" value="MAT1_centre"/>
</dbReference>
<keyword evidence="1" id="KW-0175">Coiled coil</keyword>
<feature type="coiled-coil region" evidence="1">
    <location>
        <begin position="185"/>
        <end position="217"/>
    </location>
</feature>
<accession>A0AAD5P044</accession>
<keyword evidence="3" id="KW-0472">Membrane</keyword>
<reference evidence="5" key="2">
    <citation type="submission" date="2023-02" db="EMBL/GenBank/DDBJ databases">
        <authorList>
            <person name="Swenson N.G."/>
            <person name="Wegrzyn J.L."/>
            <person name="Mcevoy S.L."/>
        </authorList>
    </citation>
    <scope>NUCLEOTIDE SEQUENCE</scope>
    <source>
        <strain evidence="5">91603</strain>
        <tissue evidence="5">Leaf</tissue>
    </source>
</reference>
<dbReference type="GO" id="GO:0006281">
    <property type="term" value="P:DNA repair"/>
    <property type="evidence" value="ECO:0007669"/>
    <property type="project" value="TreeGrafter"/>
</dbReference>
<name>A0AAD5P044_ACENE</name>
<dbReference type="AlphaFoldDB" id="A0AAD5P044"/>
<feature type="compositionally biased region" description="Polar residues" evidence="2">
    <location>
        <begin position="227"/>
        <end position="239"/>
    </location>
</feature>
<keyword evidence="3" id="KW-0812">Transmembrane</keyword>
<dbReference type="PANTHER" id="PTHR12683:SF13">
    <property type="entry name" value="CDK-ACTIVATING KINASE ASSEMBLY FACTOR MAT1"/>
    <property type="match status" value="1"/>
</dbReference>
<keyword evidence="3" id="KW-1133">Transmembrane helix</keyword>
<protein>
    <recommendedName>
        <fullName evidence="4">MAT1 centre domain-containing protein</fullName>
    </recommendedName>
</protein>
<organism evidence="5 6">
    <name type="scientific">Acer negundo</name>
    <name type="common">Box elder</name>
    <dbReference type="NCBI Taxonomy" id="4023"/>
    <lineage>
        <taxon>Eukaryota</taxon>
        <taxon>Viridiplantae</taxon>
        <taxon>Streptophyta</taxon>
        <taxon>Embryophyta</taxon>
        <taxon>Tracheophyta</taxon>
        <taxon>Spermatophyta</taxon>
        <taxon>Magnoliopsida</taxon>
        <taxon>eudicotyledons</taxon>
        <taxon>Gunneridae</taxon>
        <taxon>Pentapetalae</taxon>
        <taxon>rosids</taxon>
        <taxon>malvids</taxon>
        <taxon>Sapindales</taxon>
        <taxon>Sapindaceae</taxon>
        <taxon>Hippocastanoideae</taxon>
        <taxon>Acereae</taxon>
        <taxon>Acer</taxon>
    </lineage>
</organism>
<gene>
    <name evidence="5" type="ORF">LWI28_021762</name>
</gene>
<evidence type="ECO:0000256" key="3">
    <source>
        <dbReference type="SAM" id="Phobius"/>
    </source>
</evidence>
<dbReference type="Pfam" id="PF06391">
    <property type="entry name" value="MAT1"/>
    <property type="match status" value="1"/>
</dbReference>
<comment type="caution">
    <text evidence="5">The sequence shown here is derived from an EMBL/GenBank/DDBJ whole genome shotgun (WGS) entry which is preliminary data.</text>
</comment>
<reference evidence="5" key="1">
    <citation type="journal article" date="2022" name="Plant J.">
        <title>Strategies of tolerance reflected in two North American maple genomes.</title>
        <authorList>
            <person name="McEvoy S.L."/>
            <person name="Sezen U.U."/>
            <person name="Trouern-Trend A."/>
            <person name="McMahon S.M."/>
            <person name="Schaberg P.G."/>
            <person name="Yang J."/>
            <person name="Wegrzyn J.L."/>
            <person name="Swenson N.G."/>
        </authorList>
    </citation>
    <scope>NUCLEOTIDE SEQUENCE</scope>
    <source>
        <strain evidence="5">91603</strain>
    </source>
</reference>
<evidence type="ECO:0000259" key="4">
    <source>
        <dbReference type="Pfam" id="PF06391"/>
    </source>
</evidence>
<keyword evidence="6" id="KW-1185">Reference proteome</keyword>
<evidence type="ECO:0000256" key="1">
    <source>
        <dbReference type="SAM" id="Coils"/>
    </source>
</evidence>
<evidence type="ECO:0000313" key="6">
    <source>
        <dbReference type="Proteomes" id="UP001064489"/>
    </source>
</evidence>
<feature type="domain" description="MAT1 centre" evidence="4">
    <location>
        <begin position="139"/>
        <end position="218"/>
    </location>
</feature>
<dbReference type="GO" id="GO:0005675">
    <property type="term" value="C:transcription factor TFIIH holo complex"/>
    <property type="evidence" value="ECO:0007669"/>
    <property type="project" value="TreeGrafter"/>
</dbReference>
<dbReference type="Proteomes" id="UP001064489">
    <property type="component" value="Chromosome 6"/>
</dbReference>
<dbReference type="GO" id="GO:0006357">
    <property type="term" value="P:regulation of transcription by RNA polymerase II"/>
    <property type="evidence" value="ECO:0007669"/>
    <property type="project" value="TreeGrafter"/>
</dbReference>
<proteinExistence type="predicted"/>